<reference evidence="6 7" key="1">
    <citation type="submission" date="2010-10" db="EMBL/GenBank/DDBJ databases">
        <authorList>
            <consortium name="The Broad Institute Genome Sequencing Platform"/>
            <person name="Ward D."/>
            <person name="Earl A."/>
            <person name="Feldgarden M."/>
            <person name="Young S.K."/>
            <person name="Gargeya S."/>
            <person name="Zeng Q."/>
            <person name="Alvarado L."/>
            <person name="Berlin A."/>
            <person name="Bochicchio J."/>
            <person name="Chapman S.B."/>
            <person name="Chen Z."/>
            <person name="Freedman E."/>
            <person name="Gellesch M."/>
            <person name="Goldberg J."/>
            <person name="Griggs A."/>
            <person name="Gujja S."/>
            <person name="Heilman E."/>
            <person name="Heiman D."/>
            <person name="Howarth C."/>
            <person name="Mehta T."/>
            <person name="Neiman D."/>
            <person name="Pearson M."/>
            <person name="Roberts A."/>
            <person name="Saif S."/>
            <person name="Shea T."/>
            <person name="Shenoy N."/>
            <person name="Sisk P."/>
            <person name="Stolte C."/>
            <person name="Sykes S."/>
            <person name="White J."/>
            <person name="Yandava C."/>
            <person name="Allen-Vercoe E."/>
            <person name="Sibley C."/>
            <person name="Ambrose C.E."/>
            <person name="Strauss J."/>
            <person name="Daigneault M."/>
            <person name="Haas B."/>
            <person name="Nusbaum C."/>
            <person name="Birren B."/>
        </authorList>
    </citation>
    <scope>NUCLEOTIDE SEQUENCE [LARGE SCALE GENOMIC DNA]</scope>
    <source>
        <strain evidence="6 7">3_1_6</strain>
    </source>
</reference>
<dbReference type="Pfam" id="PF02674">
    <property type="entry name" value="Colicin_V"/>
    <property type="match status" value="1"/>
</dbReference>
<keyword evidence="2 5" id="KW-0812">Transmembrane</keyword>
<dbReference type="RefSeq" id="WP_005027973.1">
    <property type="nucleotide sequence ID" value="NZ_KE150238.1"/>
</dbReference>
<dbReference type="STRING" id="563192.HMPREF0179_02166"/>
<gene>
    <name evidence="6" type="ORF">HMPREF0179_02166</name>
</gene>
<evidence type="ECO:0000256" key="5">
    <source>
        <dbReference type="SAM" id="Phobius"/>
    </source>
</evidence>
<dbReference type="PANTHER" id="PTHR37306">
    <property type="entry name" value="COLICIN V PRODUCTION PROTEIN"/>
    <property type="match status" value="1"/>
</dbReference>
<comment type="caution">
    <text evidence="6">The sequence shown here is derived from an EMBL/GenBank/DDBJ whole genome shotgun (WGS) entry which is preliminary data.</text>
</comment>
<feature type="transmembrane region" description="Helical" evidence="5">
    <location>
        <begin position="106"/>
        <end position="130"/>
    </location>
</feature>
<protein>
    <recommendedName>
        <fullName evidence="8">Membrane protein required for colicin V production</fullName>
    </recommendedName>
</protein>
<dbReference type="GO" id="GO:0009403">
    <property type="term" value="P:toxin biosynthetic process"/>
    <property type="evidence" value="ECO:0007669"/>
    <property type="project" value="InterPro"/>
</dbReference>
<dbReference type="HOGENOM" id="CLU_092720_4_1_7"/>
<dbReference type="PANTHER" id="PTHR37306:SF1">
    <property type="entry name" value="COLICIN V PRODUCTION PROTEIN"/>
    <property type="match status" value="1"/>
</dbReference>
<keyword evidence="4 5" id="KW-0472">Membrane</keyword>
<reference evidence="6 7" key="2">
    <citation type="submission" date="2013-04" db="EMBL/GenBank/DDBJ databases">
        <title>The Genome Sequence of Bilophila wadsworthia 3_1_6.</title>
        <authorList>
            <consortium name="The Broad Institute Genomics Platform"/>
            <person name="Earl A."/>
            <person name="Ward D."/>
            <person name="Feldgarden M."/>
            <person name="Gevers D."/>
            <person name="Sibley C."/>
            <person name="Strauss J."/>
            <person name="Allen-Vercoe E."/>
            <person name="Walker B."/>
            <person name="Young S."/>
            <person name="Zeng Q."/>
            <person name="Gargeya S."/>
            <person name="Fitzgerald M."/>
            <person name="Haas B."/>
            <person name="Abouelleil A."/>
            <person name="Allen A.W."/>
            <person name="Alvarado L."/>
            <person name="Arachchi H.M."/>
            <person name="Berlin A.M."/>
            <person name="Chapman S.B."/>
            <person name="Gainer-Dewar J."/>
            <person name="Goldberg J."/>
            <person name="Griggs A."/>
            <person name="Gujja S."/>
            <person name="Hansen M."/>
            <person name="Howarth C."/>
            <person name="Imamovic A."/>
            <person name="Ireland A."/>
            <person name="Larimer J."/>
            <person name="McCowan C."/>
            <person name="Murphy C."/>
            <person name="Pearson M."/>
            <person name="Poon T.W."/>
            <person name="Priest M."/>
            <person name="Roberts A."/>
            <person name="Saif S."/>
            <person name="Shea T."/>
            <person name="Sisk P."/>
            <person name="Sykes S."/>
            <person name="Wortman J."/>
            <person name="Nusbaum C."/>
            <person name="Birren B."/>
        </authorList>
    </citation>
    <scope>NUCLEOTIDE SEQUENCE [LARGE SCALE GENOMIC DNA]</scope>
    <source>
        <strain evidence="6 7">3_1_6</strain>
    </source>
</reference>
<dbReference type="AlphaFoldDB" id="E5Y7K1"/>
<dbReference type="Proteomes" id="UP000006034">
    <property type="component" value="Unassembled WGS sequence"/>
</dbReference>
<accession>E5Y7K1</accession>
<dbReference type="GeneID" id="78085306"/>
<evidence type="ECO:0000256" key="1">
    <source>
        <dbReference type="ARBA" id="ARBA00004141"/>
    </source>
</evidence>
<dbReference type="EMBL" id="ADCP02000001">
    <property type="protein sequence ID" value="EFV44035.1"/>
    <property type="molecule type" value="Genomic_DNA"/>
</dbReference>
<dbReference type="OrthoDB" id="5458179at2"/>
<feature type="transmembrane region" description="Helical" evidence="5">
    <location>
        <begin position="33"/>
        <end position="52"/>
    </location>
</feature>
<evidence type="ECO:0008006" key="8">
    <source>
        <dbReference type="Google" id="ProtNLM"/>
    </source>
</evidence>
<feature type="transmembrane region" description="Helical" evidence="5">
    <location>
        <begin position="64"/>
        <end position="86"/>
    </location>
</feature>
<dbReference type="GO" id="GO:0016020">
    <property type="term" value="C:membrane"/>
    <property type="evidence" value="ECO:0007669"/>
    <property type="project" value="UniProtKB-SubCell"/>
</dbReference>
<keyword evidence="3 5" id="KW-1133">Transmembrane helix</keyword>
<comment type="subcellular location">
    <subcellularLocation>
        <location evidence="1">Membrane</location>
        <topology evidence="1">Multi-pass membrane protein</topology>
    </subcellularLocation>
</comment>
<dbReference type="eggNOG" id="COG1286">
    <property type="taxonomic scope" value="Bacteria"/>
</dbReference>
<evidence type="ECO:0000313" key="6">
    <source>
        <dbReference type="EMBL" id="EFV44035.1"/>
    </source>
</evidence>
<sequence length="162" mass="18257">MTLPYDLNILDVVLLSVIALFTLRGALRGFLDEVAGLVGILGGVWLAGRYYGELGRIFSQYTTSQWVYIVAYVLILCMVMFVISMISRALHSFLKMAYADWINHLAGAAVGGLKGFLICAVMVTLLTYFINDADFIKKSRMIQPIKETIVVFKQFLPEQYRK</sequence>
<evidence type="ECO:0000256" key="4">
    <source>
        <dbReference type="ARBA" id="ARBA00023136"/>
    </source>
</evidence>
<proteinExistence type="predicted"/>
<evidence type="ECO:0000256" key="3">
    <source>
        <dbReference type="ARBA" id="ARBA00022989"/>
    </source>
</evidence>
<feature type="transmembrane region" description="Helical" evidence="5">
    <location>
        <begin position="7"/>
        <end position="27"/>
    </location>
</feature>
<keyword evidence="7" id="KW-1185">Reference proteome</keyword>
<dbReference type="InterPro" id="IPR003825">
    <property type="entry name" value="Colicin-V_CvpA"/>
</dbReference>
<organism evidence="6 7">
    <name type="scientific">Bilophila wadsworthia (strain 3_1_6)</name>
    <dbReference type="NCBI Taxonomy" id="563192"/>
    <lineage>
        <taxon>Bacteria</taxon>
        <taxon>Pseudomonadati</taxon>
        <taxon>Thermodesulfobacteriota</taxon>
        <taxon>Desulfovibrionia</taxon>
        <taxon>Desulfovibrionales</taxon>
        <taxon>Desulfovibrionaceae</taxon>
        <taxon>Bilophila</taxon>
    </lineage>
</organism>
<evidence type="ECO:0000313" key="7">
    <source>
        <dbReference type="Proteomes" id="UP000006034"/>
    </source>
</evidence>
<evidence type="ECO:0000256" key="2">
    <source>
        <dbReference type="ARBA" id="ARBA00022692"/>
    </source>
</evidence>
<name>E5Y7K1_BILW3</name>